<keyword evidence="8 10" id="KW-0862">Zinc</keyword>
<protein>
    <recommendedName>
        <fullName evidence="2 10">Ribonuclease Z</fullName>
        <shortName evidence="10">RNase Z</shortName>
        <ecNumber evidence="2 10">3.1.26.11</ecNumber>
    </recommendedName>
    <alternativeName>
        <fullName evidence="10">tRNA 3 endonuclease</fullName>
    </alternativeName>
    <alternativeName>
        <fullName evidence="10">tRNase Z</fullName>
    </alternativeName>
</protein>
<evidence type="ECO:0000313" key="12">
    <source>
        <dbReference type="EMBL" id="OMI04599.1"/>
    </source>
</evidence>
<dbReference type="PANTHER" id="PTHR46018:SF2">
    <property type="entry name" value="ZINC PHOSPHODIESTERASE ELAC PROTEIN 1"/>
    <property type="match status" value="1"/>
</dbReference>
<feature type="active site" description="Proton acceptor" evidence="10">
    <location>
        <position position="67"/>
    </location>
</feature>
<dbReference type="Proteomes" id="UP000187367">
    <property type="component" value="Unassembled WGS sequence"/>
</dbReference>
<dbReference type="GO" id="GO:0008270">
    <property type="term" value="F:zinc ion binding"/>
    <property type="evidence" value="ECO:0007669"/>
    <property type="project" value="UniProtKB-UniRule"/>
</dbReference>
<dbReference type="Gene3D" id="3.60.15.10">
    <property type="entry name" value="Ribonuclease Z/Hydroxyacylglutathione hydrolase-like"/>
    <property type="match status" value="1"/>
</dbReference>
<feature type="binding site" evidence="10">
    <location>
        <position position="63"/>
    </location>
    <ligand>
        <name>Zn(2+)</name>
        <dbReference type="ChEBI" id="CHEBI:29105"/>
        <label>1</label>
        <note>catalytic</note>
    </ligand>
</feature>
<feature type="binding site" evidence="10">
    <location>
        <position position="269"/>
    </location>
    <ligand>
        <name>Zn(2+)</name>
        <dbReference type="ChEBI" id="CHEBI:29105"/>
        <label>2</label>
        <note>catalytic</note>
    </ligand>
</feature>
<dbReference type="Pfam" id="PF23023">
    <property type="entry name" value="Anti-Pycsar_Apyc1"/>
    <property type="match status" value="1"/>
</dbReference>
<evidence type="ECO:0000256" key="6">
    <source>
        <dbReference type="ARBA" id="ARBA00022759"/>
    </source>
</evidence>
<name>A0A1R1RTW9_9BACI</name>
<comment type="similarity">
    <text evidence="10">Belongs to the RNase Z family.</text>
</comment>
<proteinExistence type="inferred from homology"/>
<dbReference type="GO" id="GO:0042802">
    <property type="term" value="F:identical protein binding"/>
    <property type="evidence" value="ECO:0007669"/>
    <property type="project" value="UniProtKB-ARBA"/>
</dbReference>
<dbReference type="OrthoDB" id="9800940at2"/>
<gene>
    <name evidence="10" type="primary">rnz</name>
    <name evidence="12" type="ORF">BW143_13515</name>
</gene>
<dbReference type="InterPro" id="IPR036866">
    <property type="entry name" value="RibonucZ/Hydroxyglut_hydro"/>
</dbReference>
<comment type="cofactor">
    <cofactor evidence="10">
        <name>Zn(2+)</name>
        <dbReference type="ChEBI" id="CHEBI:29105"/>
    </cofactor>
    <text evidence="10">Binds 2 Zn(2+) ions.</text>
</comment>
<feature type="binding site" evidence="10">
    <location>
        <position position="67"/>
    </location>
    <ligand>
        <name>Zn(2+)</name>
        <dbReference type="ChEBI" id="CHEBI:29105"/>
        <label>2</label>
        <note>catalytic</note>
    </ligand>
</feature>
<sequence>MELLFLGTGAGIPAKTRNVTSVALKLLEERRSVWLFDCGEATQHQILHTSIKPRKIEKIFITHLHGDHVYGLPGLVSSRSFQGGESRLTVYGPKGIKTYLETALDLTGTHVTYPLAIEEIEEGTVFEDDQFIVTAKPVSHGISAFGYRVQEKDIPGALHADALKEIGVSPGPVYQKLKDGETVTLEDGRTINGSDFIGPPKKGRVVAFSGDTKQCENVKVLAEEADVLVHEATFAKGDRELAGDYFHSTAEQAAETAKEACVQKLILTHISARYQGESVNELSNEAKEIFPNSTAAYDFYEYEVKRR</sequence>
<reference evidence="12 13" key="1">
    <citation type="submission" date="2017-01" db="EMBL/GenBank/DDBJ databases">
        <title>Bacillus phylogenomics.</title>
        <authorList>
            <person name="Dunlap C."/>
        </authorList>
    </citation>
    <scope>NUCLEOTIDE SEQUENCE [LARGE SCALE GENOMIC DNA]</scope>
    <source>
        <strain evidence="12 13">NRRL B-41282</strain>
    </source>
</reference>
<dbReference type="EC" id="3.1.26.11" evidence="2 10"/>
<keyword evidence="6 10" id="KW-0255">Endonuclease</keyword>
<dbReference type="EMBL" id="MTJL01000025">
    <property type="protein sequence ID" value="OMI04599.1"/>
    <property type="molecule type" value="Genomic_DNA"/>
</dbReference>
<evidence type="ECO:0000256" key="4">
    <source>
        <dbReference type="ARBA" id="ARBA00022722"/>
    </source>
</evidence>
<organism evidence="12 13">
    <name type="scientific">Bacillus swezeyi</name>
    <dbReference type="NCBI Taxonomy" id="1925020"/>
    <lineage>
        <taxon>Bacteria</taxon>
        <taxon>Bacillati</taxon>
        <taxon>Bacillota</taxon>
        <taxon>Bacilli</taxon>
        <taxon>Bacillales</taxon>
        <taxon>Bacillaceae</taxon>
        <taxon>Bacillus</taxon>
    </lineage>
</organism>
<keyword evidence="7 10" id="KW-0378">Hydrolase</keyword>
<dbReference type="NCBIfam" id="TIGR02651">
    <property type="entry name" value="RNase_Z"/>
    <property type="match status" value="1"/>
</dbReference>
<evidence type="ECO:0000256" key="2">
    <source>
        <dbReference type="ARBA" id="ARBA00012477"/>
    </source>
</evidence>
<feature type="binding site" evidence="10">
    <location>
        <position position="140"/>
    </location>
    <ligand>
        <name>Zn(2+)</name>
        <dbReference type="ChEBI" id="CHEBI:29105"/>
        <label>1</label>
        <note>catalytic</note>
    </ligand>
</feature>
<dbReference type="NCBIfam" id="NF000800">
    <property type="entry name" value="PRK00055.1-1"/>
    <property type="match status" value="1"/>
</dbReference>
<dbReference type="InterPro" id="IPR013471">
    <property type="entry name" value="RNase_Z/BN"/>
</dbReference>
<accession>A0A1R1QIY5</accession>
<feature type="binding site" evidence="10">
    <location>
        <position position="211"/>
    </location>
    <ligand>
        <name>Zn(2+)</name>
        <dbReference type="ChEBI" id="CHEBI:29105"/>
        <label>2</label>
        <note>catalytic</note>
    </ligand>
</feature>
<evidence type="ECO:0000256" key="3">
    <source>
        <dbReference type="ARBA" id="ARBA00022694"/>
    </source>
</evidence>
<evidence type="ECO:0000256" key="5">
    <source>
        <dbReference type="ARBA" id="ARBA00022723"/>
    </source>
</evidence>
<dbReference type="NCBIfam" id="NF000801">
    <property type="entry name" value="PRK00055.1-3"/>
    <property type="match status" value="1"/>
</dbReference>
<comment type="caution">
    <text evidence="12">The sequence shown here is derived from an EMBL/GenBank/DDBJ whole genome shotgun (WGS) entry which is preliminary data.</text>
</comment>
<evidence type="ECO:0000313" key="13">
    <source>
        <dbReference type="Proteomes" id="UP000187367"/>
    </source>
</evidence>
<evidence type="ECO:0000259" key="11">
    <source>
        <dbReference type="Pfam" id="PF12706"/>
    </source>
</evidence>
<comment type="function">
    <text evidence="9 10">Zinc phosphodiesterase, which displays some tRNA 3'-processing endonuclease activity. Probably involved in tRNA maturation, by removing a 3'-trailer from precursor tRNA.</text>
</comment>
<evidence type="ECO:0000256" key="9">
    <source>
        <dbReference type="ARBA" id="ARBA00057812"/>
    </source>
</evidence>
<accession>A0A1R1RTW9</accession>
<feature type="binding site" evidence="10">
    <location>
        <position position="211"/>
    </location>
    <ligand>
        <name>Zn(2+)</name>
        <dbReference type="ChEBI" id="CHEBI:29105"/>
        <label>1</label>
        <note>catalytic</note>
    </ligand>
</feature>
<keyword evidence="4 10" id="KW-0540">Nuclease</keyword>
<keyword evidence="3 10" id="KW-0819">tRNA processing</keyword>
<dbReference type="Pfam" id="PF12706">
    <property type="entry name" value="Lactamase_B_2"/>
    <property type="match status" value="1"/>
</dbReference>
<feature type="domain" description="Metallo-beta-lactamase" evidence="11">
    <location>
        <begin position="201"/>
        <end position="270"/>
    </location>
</feature>
<dbReference type="GO" id="GO:0042781">
    <property type="term" value="F:3'-tRNA processing endoribonuclease activity"/>
    <property type="evidence" value="ECO:0007669"/>
    <property type="project" value="UniProtKB-UniRule"/>
</dbReference>
<dbReference type="AlphaFoldDB" id="A0A1R1RTW9"/>
<dbReference type="CDD" id="cd07717">
    <property type="entry name" value="RNaseZ_ZiPD-like_MBL-fold"/>
    <property type="match status" value="1"/>
</dbReference>
<feature type="binding site" evidence="10">
    <location>
        <position position="68"/>
    </location>
    <ligand>
        <name>Zn(2+)</name>
        <dbReference type="ChEBI" id="CHEBI:29105"/>
        <label>2</label>
        <note>catalytic</note>
    </ligand>
</feature>
<dbReference type="RefSeq" id="WP_076761767.1">
    <property type="nucleotide sequence ID" value="NZ_JARMMK010000008.1"/>
</dbReference>
<evidence type="ECO:0000256" key="7">
    <source>
        <dbReference type="ARBA" id="ARBA00022801"/>
    </source>
</evidence>
<dbReference type="SUPFAM" id="SSF56281">
    <property type="entry name" value="Metallo-hydrolase/oxidoreductase"/>
    <property type="match status" value="1"/>
</dbReference>
<evidence type="ECO:0000256" key="10">
    <source>
        <dbReference type="HAMAP-Rule" id="MF_01818"/>
    </source>
</evidence>
<dbReference type="HAMAP" id="MF_01818">
    <property type="entry name" value="RNase_Z_BN"/>
    <property type="match status" value="1"/>
</dbReference>
<evidence type="ECO:0000256" key="8">
    <source>
        <dbReference type="ARBA" id="ARBA00022833"/>
    </source>
</evidence>
<keyword evidence="13" id="KW-1185">Reference proteome</keyword>
<dbReference type="PANTHER" id="PTHR46018">
    <property type="entry name" value="ZINC PHOSPHODIESTERASE ELAC PROTEIN 1"/>
    <property type="match status" value="1"/>
</dbReference>
<comment type="catalytic activity">
    <reaction evidence="10">
        <text>Endonucleolytic cleavage of RNA, removing extra 3' nucleotides from tRNA precursor, generating 3' termini of tRNAs. A 3'-hydroxy group is left at the tRNA terminus and a 5'-phosphoryl group is left at the trailer molecule.</text>
        <dbReference type="EC" id="3.1.26.11"/>
    </reaction>
</comment>
<dbReference type="FunFam" id="3.60.15.10:FF:000002">
    <property type="entry name" value="Ribonuclease Z"/>
    <property type="match status" value="1"/>
</dbReference>
<dbReference type="InterPro" id="IPR001279">
    <property type="entry name" value="Metallo-B-lactamas"/>
</dbReference>
<feature type="binding site" evidence="10">
    <location>
        <position position="65"/>
    </location>
    <ligand>
        <name>Zn(2+)</name>
        <dbReference type="ChEBI" id="CHEBI:29105"/>
        <label>1</label>
        <note>catalytic</note>
    </ligand>
</feature>
<keyword evidence="5 10" id="KW-0479">Metal-binding</keyword>
<comment type="subunit">
    <text evidence="1 10">Homodimer.</text>
</comment>
<evidence type="ECO:0000256" key="1">
    <source>
        <dbReference type="ARBA" id="ARBA00011738"/>
    </source>
</evidence>